<dbReference type="RefSeq" id="WP_309388351.1">
    <property type="nucleotide sequence ID" value="NZ_JADBEO010000002.1"/>
</dbReference>
<dbReference type="NCBIfam" id="TIGR01842">
    <property type="entry name" value="type_I_sec_PrtD"/>
    <property type="match status" value="1"/>
</dbReference>
<dbReference type="PROSITE" id="PS50893">
    <property type="entry name" value="ABC_TRANSPORTER_2"/>
    <property type="match status" value="1"/>
</dbReference>
<comment type="subcellular location">
    <subcellularLocation>
        <location evidence="1">Cell membrane</location>
        <topology evidence="1">Multi-pass membrane protein</topology>
    </subcellularLocation>
</comment>
<dbReference type="InterPro" id="IPR003439">
    <property type="entry name" value="ABC_transporter-like_ATP-bd"/>
</dbReference>
<keyword evidence="12" id="KW-1185">Reference proteome</keyword>
<feature type="transmembrane region" description="Helical" evidence="8">
    <location>
        <begin position="164"/>
        <end position="182"/>
    </location>
</feature>
<comment type="similarity">
    <text evidence="2">Belongs to the ABC transporter superfamily.</text>
</comment>
<dbReference type="InterPro" id="IPR039421">
    <property type="entry name" value="Type_1_exporter"/>
</dbReference>
<dbReference type="Pfam" id="PF00005">
    <property type="entry name" value="ABC_tran"/>
    <property type="match status" value="1"/>
</dbReference>
<dbReference type="Gene3D" id="3.40.50.300">
    <property type="entry name" value="P-loop containing nucleotide triphosphate hydrolases"/>
    <property type="match status" value="1"/>
</dbReference>
<organism evidence="11 12">
    <name type="scientific">Chelatococcus sambhunathii</name>
    <dbReference type="NCBI Taxonomy" id="363953"/>
    <lineage>
        <taxon>Bacteria</taxon>
        <taxon>Pseudomonadati</taxon>
        <taxon>Pseudomonadota</taxon>
        <taxon>Alphaproteobacteria</taxon>
        <taxon>Hyphomicrobiales</taxon>
        <taxon>Chelatococcaceae</taxon>
        <taxon>Chelatococcus</taxon>
    </lineage>
</organism>
<evidence type="ECO:0000313" key="12">
    <source>
        <dbReference type="Proteomes" id="UP001181622"/>
    </source>
</evidence>
<dbReference type="SUPFAM" id="SSF90123">
    <property type="entry name" value="ABC transporter transmembrane region"/>
    <property type="match status" value="1"/>
</dbReference>
<keyword evidence="5" id="KW-0067">ATP-binding</keyword>
<dbReference type="SUPFAM" id="SSF52540">
    <property type="entry name" value="P-loop containing nucleoside triphosphate hydrolases"/>
    <property type="match status" value="1"/>
</dbReference>
<evidence type="ECO:0000256" key="1">
    <source>
        <dbReference type="ARBA" id="ARBA00004651"/>
    </source>
</evidence>
<keyword evidence="6 8" id="KW-1133">Transmembrane helix</keyword>
<evidence type="ECO:0000256" key="2">
    <source>
        <dbReference type="ARBA" id="ARBA00005417"/>
    </source>
</evidence>
<evidence type="ECO:0000256" key="8">
    <source>
        <dbReference type="SAM" id="Phobius"/>
    </source>
</evidence>
<evidence type="ECO:0000256" key="5">
    <source>
        <dbReference type="ARBA" id="ARBA00022840"/>
    </source>
</evidence>
<keyword evidence="3 8" id="KW-0812">Transmembrane</keyword>
<protein>
    <submittedName>
        <fullName evidence="11">Type I secretion system permease/ATPase</fullName>
    </submittedName>
</protein>
<evidence type="ECO:0000259" key="10">
    <source>
        <dbReference type="PROSITE" id="PS50929"/>
    </source>
</evidence>
<dbReference type="InterPro" id="IPR036640">
    <property type="entry name" value="ABC1_TM_sf"/>
</dbReference>
<feature type="transmembrane region" description="Helical" evidence="8">
    <location>
        <begin position="59"/>
        <end position="81"/>
    </location>
</feature>
<dbReference type="InterPro" id="IPR011527">
    <property type="entry name" value="ABC1_TM_dom"/>
</dbReference>
<name>A0ABU1DB14_9HYPH</name>
<evidence type="ECO:0000256" key="4">
    <source>
        <dbReference type="ARBA" id="ARBA00022741"/>
    </source>
</evidence>
<comment type="caution">
    <text evidence="11">The sequence shown here is derived from an EMBL/GenBank/DDBJ whole genome shotgun (WGS) entry which is preliminary data.</text>
</comment>
<keyword evidence="7 8" id="KW-0472">Membrane</keyword>
<evidence type="ECO:0000259" key="9">
    <source>
        <dbReference type="PROSITE" id="PS50893"/>
    </source>
</evidence>
<evidence type="ECO:0000313" key="11">
    <source>
        <dbReference type="EMBL" id="MDR4305303.1"/>
    </source>
</evidence>
<dbReference type="InterPro" id="IPR017871">
    <property type="entry name" value="ABC_transporter-like_CS"/>
</dbReference>
<feature type="domain" description="ABC transporter" evidence="9">
    <location>
        <begin position="339"/>
        <end position="574"/>
    </location>
</feature>
<dbReference type="PANTHER" id="PTHR24221">
    <property type="entry name" value="ATP-BINDING CASSETTE SUB-FAMILY B"/>
    <property type="match status" value="1"/>
</dbReference>
<dbReference type="Pfam" id="PF00664">
    <property type="entry name" value="ABC_membrane"/>
    <property type="match status" value="1"/>
</dbReference>
<reference evidence="11" key="1">
    <citation type="submission" date="2020-10" db="EMBL/GenBank/DDBJ databases">
        <authorList>
            <person name="Abbas A."/>
            <person name="Razzaq R."/>
            <person name="Waqas M."/>
            <person name="Abbas N."/>
            <person name="Nielsen T.K."/>
            <person name="Hansen L.H."/>
            <person name="Hussain S."/>
            <person name="Shahid M."/>
        </authorList>
    </citation>
    <scope>NUCLEOTIDE SEQUENCE</scope>
    <source>
        <strain evidence="11">S14</strain>
    </source>
</reference>
<feature type="transmembrane region" description="Helical" evidence="8">
    <location>
        <begin position="254"/>
        <end position="272"/>
    </location>
</feature>
<keyword evidence="4" id="KW-0547">Nucleotide-binding</keyword>
<dbReference type="InterPro" id="IPR003593">
    <property type="entry name" value="AAA+_ATPase"/>
</dbReference>
<dbReference type="Gene3D" id="1.20.1560.10">
    <property type="entry name" value="ABC transporter type 1, transmembrane domain"/>
    <property type="match status" value="1"/>
</dbReference>
<evidence type="ECO:0000256" key="6">
    <source>
        <dbReference type="ARBA" id="ARBA00022989"/>
    </source>
</evidence>
<feature type="transmembrane region" description="Helical" evidence="8">
    <location>
        <begin position="26"/>
        <end position="47"/>
    </location>
</feature>
<dbReference type="InterPro" id="IPR010128">
    <property type="entry name" value="ATPase_T1SS_PrtD-like"/>
</dbReference>
<proteinExistence type="inferred from homology"/>
<dbReference type="SMART" id="SM00382">
    <property type="entry name" value="AAA"/>
    <property type="match status" value="1"/>
</dbReference>
<dbReference type="PROSITE" id="PS50929">
    <property type="entry name" value="ABC_TM1F"/>
    <property type="match status" value="1"/>
</dbReference>
<accession>A0ABU1DB14</accession>
<feature type="domain" description="ABC transmembrane type-1" evidence="10">
    <location>
        <begin position="29"/>
        <end position="307"/>
    </location>
</feature>
<dbReference type="PANTHER" id="PTHR24221:SF248">
    <property type="entry name" value="ABC TRANSPORTER TRANSMEMBRANE REGION"/>
    <property type="match status" value="1"/>
</dbReference>
<dbReference type="InterPro" id="IPR027417">
    <property type="entry name" value="P-loop_NTPase"/>
</dbReference>
<dbReference type="PROSITE" id="PS00211">
    <property type="entry name" value="ABC_TRANSPORTER_1"/>
    <property type="match status" value="1"/>
</dbReference>
<evidence type="ECO:0000256" key="7">
    <source>
        <dbReference type="ARBA" id="ARBA00023136"/>
    </source>
</evidence>
<gene>
    <name evidence="11" type="ORF">IHQ68_01530</name>
</gene>
<evidence type="ECO:0000256" key="3">
    <source>
        <dbReference type="ARBA" id="ARBA00022692"/>
    </source>
</evidence>
<sequence length="583" mass="61972">MAQAQAKKDGPGAEILRTVRRELNSAISLLAVFSIAINLLLLVPSLYMMQVYDRVLRSGVVETLIYVTLIAAAAIAVYAWLEALRLRALARIGEWIEDTLFEPVFAAAMSAERGMIKLGAQEGAPFNDLRAVRGFLSGPTLPSLCDVPWMPVFLLGCTLIHPDLGLLGLVFAVLIVGLALINDRVTKPATERVAQGHAEAQRVLAEAARNVDTVAAMGMSRRLAARASQANAVSTALLAEATDRGTVMIGSGKFLRVVAQICTLALGAYLVLGGHITPGGMIASSILLSRALAPLDQSIAAWRGLQQCRSAWGRIKDLLNASSRTIEDPIALPAPEGRVVIEKVTILTPSNDKAILANVSLKIDAGNSLAFIGPSGSGKSTLCRAIVGSRTPTRGVVRLDGGDVMLWRDDQRRKYIGYLAQGTELFSGRVRDVIARFDEPDDAAVVEAAKLAGCHELILSLPEGYDTMLANGGAILSGGQRQRVALARAVYGETRLVVLDEPNASLDGDGERALVNCLTALKQRKVTVLMVTHKPALAHLADRVAVMQNGQITKLGPPTEVLRELVAPVKGGGDVRAVPSAPR</sequence>
<dbReference type="Proteomes" id="UP001181622">
    <property type="component" value="Unassembled WGS sequence"/>
</dbReference>
<dbReference type="EMBL" id="JADBEO010000002">
    <property type="protein sequence ID" value="MDR4305303.1"/>
    <property type="molecule type" value="Genomic_DNA"/>
</dbReference>